<accession>A0A4D6N8L8</accession>
<dbReference type="PANTHER" id="PTHR17571:SF34">
    <property type="entry name" value="ACROSOMAL PROTEIN SP-10"/>
    <property type="match status" value="1"/>
</dbReference>
<evidence type="ECO:0000256" key="3">
    <source>
        <dbReference type="ARBA" id="ARBA00022729"/>
    </source>
</evidence>
<dbReference type="InterPro" id="IPR003387">
    <property type="entry name" value="Nodulin"/>
</dbReference>
<comment type="similarity">
    <text evidence="1">Belongs to the nodulin 20 family.</text>
</comment>
<evidence type="ECO:0000256" key="2">
    <source>
        <dbReference type="ARBA" id="ARBA00022458"/>
    </source>
</evidence>
<dbReference type="GO" id="GO:0009877">
    <property type="term" value="P:nodulation"/>
    <property type="evidence" value="ECO:0007669"/>
    <property type="project" value="UniProtKB-KW"/>
</dbReference>
<gene>
    <name evidence="5" type="ORF">DEO72_LG10g107</name>
</gene>
<dbReference type="InterPro" id="IPR052671">
    <property type="entry name" value="Acrosomal_SP-10-like"/>
</dbReference>
<dbReference type="AlphaFoldDB" id="A0A4D6N8L8"/>
<name>A0A4D6N8L8_VIGUN</name>
<evidence type="ECO:0000313" key="6">
    <source>
        <dbReference type="Proteomes" id="UP000501690"/>
    </source>
</evidence>
<protein>
    <submittedName>
        <fullName evidence="5">Nodulin</fullName>
    </submittedName>
</protein>
<reference evidence="5 6" key="1">
    <citation type="submission" date="2019-04" db="EMBL/GenBank/DDBJ databases">
        <title>An improved genome assembly and genetic linkage map for asparagus bean, Vigna unguiculata ssp. sesquipedialis.</title>
        <authorList>
            <person name="Xia Q."/>
            <person name="Zhang R."/>
            <person name="Dong Y."/>
        </authorList>
    </citation>
    <scope>NUCLEOTIDE SEQUENCE [LARGE SCALE GENOMIC DNA]</scope>
    <source>
        <tissue evidence="5">Leaf</tissue>
    </source>
</reference>
<proteinExistence type="inferred from homology"/>
<evidence type="ECO:0000256" key="4">
    <source>
        <dbReference type="SAM" id="SignalP"/>
    </source>
</evidence>
<keyword evidence="6" id="KW-1185">Reference proteome</keyword>
<keyword evidence="2" id="KW-0536">Nodulation</keyword>
<evidence type="ECO:0000313" key="5">
    <source>
        <dbReference type="EMBL" id="QCE08889.1"/>
    </source>
</evidence>
<dbReference type="EMBL" id="CP039354">
    <property type="protein sequence ID" value="QCE08889.1"/>
    <property type="molecule type" value="Genomic_DNA"/>
</dbReference>
<feature type="chain" id="PRO_5020032905" evidence="4">
    <location>
        <begin position="18"/>
        <end position="279"/>
    </location>
</feature>
<evidence type="ECO:0000256" key="1">
    <source>
        <dbReference type="ARBA" id="ARBA00010119"/>
    </source>
</evidence>
<dbReference type="Pfam" id="PF02451">
    <property type="entry name" value="Nodulin"/>
    <property type="match status" value="2"/>
</dbReference>
<dbReference type="PANTHER" id="PTHR17571">
    <property type="entry name" value="URINARY PROTEIN RUP /ACROSOMAL PROTEIN SP-10"/>
    <property type="match status" value="1"/>
</dbReference>
<sequence length="279" mass="30223">MRAIIITILLFLSVVVAKDVGAGKVINPVHGPVHDPANGPVHDPAQYAEIDETANFAENAGISLSINQILNGQSKAYESPRFKRFVTHCSSHVAETCNGNNPMHHGGGINGPLGLSLCLFDSMEACLVDHKASLLQTSSSYKSQNSIQYLPVLIQIVKFQTVLRTCSHVTAQTCLTTSNVDTSALSACLKPSLIQCVYIDQTPPPPDVRRYPNQITPDQITSGQITPDQITPDQITPDQIMSDQITPDQITPDQITLDQITHDQITPDQITPDKPGVGR</sequence>
<keyword evidence="3 4" id="KW-0732">Signal</keyword>
<feature type="signal peptide" evidence="4">
    <location>
        <begin position="1"/>
        <end position="17"/>
    </location>
</feature>
<dbReference type="Proteomes" id="UP000501690">
    <property type="component" value="Linkage Group LG10"/>
</dbReference>
<organism evidence="5 6">
    <name type="scientific">Vigna unguiculata</name>
    <name type="common">Cowpea</name>
    <dbReference type="NCBI Taxonomy" id="3917"/>
    <lineage>
        <taxon>Eukaryota</taxon>
        <taxon>Viridiplantae</taxon>
        <taxon>Streptophyta</taxon>
        <taxon>Embryophyta</taxon>
        <taxon>Tracheophyta</taxon>
        <taxon>Spermatophyta</taxon>
        <taxon>Magnoliopsida</taxon>
        <taxon>eudicotyledons</taxon>
        <taxon>Gunneridae</taxon>
        <taxon>Pentapetalae</taxon>
        <taxon>rosids</taxon>
        <taxon>fabids</taxon>
        <taxon>Fabales</taxon>
        <taxon>Fabaceae</taxon>
        <taxon>Papilionoideae</taxon>
        <taxon>50 kb inversion clade</taxon>
        <taxon>NPAAA clade</taxon>
        <taxon>indigoferoid/millettioid clade</taxon>
        <taxon>Phaseoleae</taxon>
        <taxon>Vigna</taxon>
    </lineage>
</organism>